<feature type="compositionally biased region" description="Low complexity" evidence="1">
    <location>
        <begin position="227"/>
        <end position="242"/>
    </location>
</feature>
<dbReference type="Pfam" id="PF07336">
    <property type="entry name" value="ABATE"/>
    <property type="match status" value="1"/>
</dbReference>
<organism evidence="3 4">
    <name type="scientific">Actinoplanes aureus</name>
    <dbReference type="NCBI Taxonomy" id="2792083"/>
    <lineage>
        <taxon>Bacteria</taxon>
        <taxon>Bacillati</taxon>
        <taxon>Actinomycetota</taxon>
        <taxon>Actinomycetes</taxon>
        <taxon>Micromonosporales</taxon>
        <taxon>Micromonosporaceae</taxon>
        <taxon>Actinoplanes</taxon>
    </lineage>
</organism>
<protein>
    <submittedName>
        <fullName evidence="3">CGNR zinc finger domain-containing protein</fullName>
    </submittedName>
</protein>
<keyword evidence="4" id="KW-1185">Reference proteome</keyword>
<comment type="caution">
    <text evidence="3">The sequence shown here is derived from an EMBL/GenBank/DDBJ whole genome shotgun (WGS) entry which is preliminary data.</text>
</comment>
<dbReference type="RefSeq" id="WP_196420963.1">
    <property type="nucleotide sequence ID" value="NZ_JADQTO010000058.1"/>
</dbReference>
<dbReference type="InterPro" id="IPR023286">
    <property type="entry name" value="ABATE_dom_sf"/>
</dbReference>
<evidence type="ECO:0000313" key="3">
    <source>
        <dbReference type="EMBL" id="MBG0569218.1"/>
    </source>
</evidence>
<accession>A0A931G2L9</accession>
<feature type="domain" description="Zinc finger CGNR" evidence="2">
    <location>
        <begin position="169"/>
        <end position="208"/>
    </location>
</feature>
<dbReference type="EMBL" id="JADQTO010000058">
    <property type="protein sequence ID" value="MBG0569218.1"/>
    <property type="molecule type" value="Genomic_DNA"/>
</dbReference>
<dbReference type="PANTHER" id="PTHR35525:SF3">
    <property type="entry name" value="BLL6575 PROTEIN"/>
    <property type="match status" value="1"/>
</dbReference>
<name>A0A931G2L9_9ACTN</name>
<dbReference type="AlphaFoldDB" id="A0A931G2L9"/>
<evidence type="ECO:0000256" key="1">
    <source>
        <dbReference type="SAM" id="MobiDB-lite"/>
    </source>
</evidence>
<dbReference type="SUPFAM" id="SSF160904">
    <property type="entry name" value="Jann2411-like"/>
    <property type="match status" value="1"/>
</dbReference>
<dbReference type="Gene3D" id="1.10.3300.10">
    <property type="entry name" value="Jann2411-like domain"/>
    <property type="match status" value="1"/>
</dbReference>
<dbReference type="Pfam" id="PF11706">
    <property type="entry name" value="zf-CGNR"/>
    <property type="match status" value="1"/>
</dbReference>
<sequence>MAPAVAQLVKSVLMETVTRMRLVGGNLALDFVNTRVGPPDAAPDDDVLTGYPELIAWGKYAGDLTDAEATALRRRARVDAAGADTTFLRALHTRDYLDGIFQGLAAGRSPDPTALARLRDDEADALAHARLDQDSGFAWTWRDDHSLTRPLRPVVHAAITLLTTATTKRIKRCEACSFVFYDESKNRSRRWCSMEDCGTAEKMRRYVAARRSRLIRERSSNATPRRPSGAPSGSTAPSADST</sequence>
<dbReference type="Proteomes" id="UP000598146">
    <property type="component" value="Unassembled WGS sequence"/>
</dbReference>
<evidence type="ECO:0000313" key="4">
    <source>
        <dbReference type="Proteomes" id="UP000598146"/>
    </source>
</evidence>
<dbReference type="InterPro" id="IPR021005">
    <property type="entry name" value="Znf_CGNR"/>
</dbReference>
<gene>
    <name evidence="3" type="ORF">I4J89_48225</name>
</gene>
<reference evidence="3" key="1">
    <citation type="submission" date="2020-11" db="EMBL/GenBank/DDBJ databases">
        <title>Isolation and identification of active actinomycetes.</title>
        <authorList>
            <person name="Sun X."/>
        </authorList>
    </citation>
    <scope>NUCLEOTIDE SEQUENCE</scope>
    <source>
        <strain evidence="3">NEAU-A11</strain>
    </source>
</reference>
<dbReference type="InterPro" id="IPR010852">
    <property type="entry name" value="ABATE"/>
</dbReference>
<proteinExistence type="predicted"/>
<feature type="region of interest" description="Disordered" evidence="1">
    <location>
        <begin position="213"/>
        <end position="242"/>
    </location>
</feature>
<dbReference type="PANTHER" id="PTHR35525">
    <property type="entry name" value="BLL6575 PROTEIN"/>
    <property type="match status" value="1"/>
</dbReference>
<evidence type="ECO:0000259" key="2">
    <source>
        <dbReference type="Pfam" id="PF11706"/>
    </source>
</evidence>